<name>A0A1T4KW27_9HYPH</name>
<dbReference type="SUPFAM" id="SSF46689">
    <property type="entry name" value="Homeodomain-like"/>
    <property type="match status" value="1"/>
</dbReference>
<evidence type="ECO:0000313" key="3">
    <source>
        <dbReference type="Proteomes" id="UP000190092"/>
    </source>
</evidence>
<keyword evidence="3" id="KW-1185">Reference proteome</keyword>
<gene>
    <name evidence="2" type="ORF">SAMN02745126_01188</name>
</gene>
<proteinExistence type="predicted"/>
<dbReference type="STRING" id="225324.SAMN02745126_01188"/>
<dbReference type="Proteomes" id="UP000190092">
    <property type="component" value="Unassembled WGS sequence"/>
</dbReference>
<reference evidence="3" key="1">
    <citation type="submission" date="2017-02" db="EMBL/GenBank/DDBJ databases">
        <authorList>
            <person name="Varghese N."/>
            <person name="Submissions S."/>
        </authorList>
    </citation>
    <scope>NUCLEOTIDE SEQUENCE [LARGE SCALE GENOMIC DNA]</scope>
    <source>
        <strain evidence="3">ATCC 27094</strain>
    </source>
</reference>
<accession>A0A1T4KW27</accession>
<dbReference type="InterPro" id="IPR009057">
    <property type="entry name" value="Homeodomain-like_sf"/>
</dbReference>
<protein>
    <submittedName>
        <fullName evidence="2">Transcriptional regulator, TetR family</fullName>
    </submittedName>
</protein>
<dbReference type="Gene3D" id="1.10.357.10">
    <property type="entry name" value="Tetracycline Repressor, domain 2"/>
    <property type="match status" value="1"/>
</dbReference>
<sequence>MMPMDRAIVEHTPSEAANPRASEAEIRPTRVDGRHLRSERTKRLIVEAYMVLVREGAQMPTAVQIAERAGYSVRSIFERFPDLHALRVAATDYAIGEAKAAGMPRDLDADRDTRIRSQVEARATGCERWLPLWRVLNANASDSAELQQRIKVIRQLIVMRIEAMFRPELSALPDVERKRTVLALEALMDFESWARMKEMFGLSREEACNVWIRAIDRLLPPAPPAPPIS</sequence>
<evidence type="ECO:0000256" key="1">
    <source>
        <dbReference type="SAM" id="MobiDB-lite"/>
    </source>
</evidence>
<organism evidence="2 3">
    <name type="scientific">Enhydrobacter aerosaccus</name>
    <dbReference type="NCBI Taxonomy" id="225324"/>
    <lineage>
        <taxon>Bacteria</taxon>
        <taxon>Pseudomonadati</taxon>
        <taxon>Pseudomonadota</taxon>
        <taxon>Alphaproteobacteria</taxon>
        <taxon>Hyphomicrobiales</taxon>
        <taxon>Enhydrobacter</taxon>
    </lineage>
</organism>
<dbReference type="EMBL" id="FUWJ01000001">
    <property type="protein sequence ID" value="SJZ46558.1"/>
    <property type="molecule type" value="Genomic_DNA"/>
</dbReference>
<evidence type="ECO:0000313" key="2">
    <source>
        <dbReference type="EMBL" id="SJZ46558.1"/>
    </source>
</evidence>
<dbReference type="AlphaFoldDB" id="A0A1T4KW27"/>
<feature type="region of interest" description="Disordered" evidence="1">
    <location>
        <begin position="1"/>
        <end position="25"/>
    </location>
</feature>